<protein>
    <submittedName>
        <fullName evidence="1">PLP-dependent aminotransferase family protein</fullName>
    </submittedName>
</protein>
<dbReference type="Proteomes" id="UP001061991">
    <property type="component" value="Plasmid p_unnamed3"/>
</dbReference>
<evidence type="ECO:0000313" key="1">
    <source>
        <dbReference type="EMBL" id="UXN57523.1"/>
    </source>
</evidence>
<evidence type="ECO:0000313" key="2">
    <source>
        <dbReference type="Proteomes" id="UP001061991"/>
    </source>
</evidence>
<sequence>MVLDLTLAKAPLPTFAGNELARTLMEIVAEGKVDYLLKGHRYAGTVEDRKAGAKWLAPRFESELSDDRVIVTNGTKSAVLSLLSHLLSAGDLVATEELSSLGIWSIPEILGLRHVGLECDPQGIVPAAFQEQCEREAPKVLFTVPTLNNPTTQTMSEQRRREIAEIARGFGVTVVEDDICGRFKSEGPFAIASLAPDITWLASGLAKCVGSGVRTGYIVAPSAEDAQRFVSRFRALSSWHPAPLMAEVATRWINGGAAERIFAAVRAELALRQECAARVFVDDDIRSDPASLFVWLPLSDPRGDDAVVEAIRQKHVVTRSVGIYAVQPNSAPRALRICVGSPETVGQLEEALTIVRESIRA</sequence>
<keyword evidence="2" id="KW-1185">Reference proteome</keyword>
<accession>A0ACD4CVE0</accession>
<name>A0ACD4CVE0_9HYPH</name>
<organism evidence="1 2">
    <name type="scientific">Phyllobacterium zundukense</name>
    <dbReference type="NCBI Taxonomy" id="1867719"/>
    <lineage>
        <taxon>Bacteria</taxon>
        <taxon>Pseudomonadati</taxon>
        <taxon>Pseudomonadota</taxon>
        <taxon>Alphaproteobacteria</taxon>
        <taxon>Hyphomicrobiales</taxon>
        <taxon>Phyllobacteriaceae</taxon>
        <taxon>Phyllobacterium</taxon>
    </lineage>
</organism>
<keyword evidence="1" id="KW-0614">Plasmid</keyword>
<reference evidence="1" key="1">
    <citation type="submission" date="2022-09" db="EMBL/GenBank/DDBJ databases">
        <title>Interaction between co-microsymbionts with complementary sets of symbiotic genes in legume-rhizobium systems.</title>
        <authorList>
            <person name="Safronova V."/>
            <person name="Sazanova A."/>
            <person name="Afonin A."/>
            <person name="Chirak E."/>
        </authorList>
    </citation>
    <scope>NUCLEOTIDE SEQUENCE</scope>
    <source>
        <strain evidence="1">A18/3m</strain>
    </source>
</reference>
<keyword evidence="1" id="KW-0032">Aminotransferase</keyword>
<keyword evidence="1" id="KW-0808">Transferase</keyword>
<dbReference type="EMBL" id="CP104970">
    <property type="protein sequence ID" value="UXN57523.1"/>
    <property type="molecule type" value="Genomic_DNA"/>
</dbReference>
<geneLocation type="plasmid" evidence="1 2">
    <name>p_unnamed3</name>
</geneLocation>
<proteinExistence type="predicted"/>
<gene>
    <name evidence="1" type="ORF">N8E88_04100</name>
</gene>